<evidence type="ECO:0000256" key="1">
    <source>
        <dbReference type="SAM" id="MobiDB-lite"/>
    </source>
</evidence>
<proteinExistence type="predicted"/>
<evidence type="ECO:0000313" key="2">
    <source>
        <dbReference type="EMBL" id="BAU18997.1"/>
    </source>
</evidence>
<dbReference type="EMBL" id="AP014598">
    <property type="protein sequence ID" value="BAU18997.1"/>
    <property type="molecule type" value="Genomic_DNA"/>
</dbReference>
<dbReference type="Proteomes" id="UP000217431">
    <property type="component" value="Chromosome II"/>
</dbReference>
<dbReference type="AlphaFoldDB" id="A0A0T7API1"/>
<feature type="compositionally biased region" description="Low complexity" evidence="1">
    <location>
        <begin position="35"/>
        <end position="51"/>
    </location>
</feature>
<feature type="region of interest" description="Disordered" evidence="1">
    <location>
        <begin position="1"/>
        <end position="51"/>
    </location>
</feature>
<feature type="compositionally biased region" description="Basic and acidic residues" evidence="1">
    <location>
        <begin position="7"/>
        <end position="31"/>
    </location>
</feature>
<evidence type="ECO:0000313" key="3">
    <source>
        <dbReference type="Proteomes" id="UP000217431"/>
    </source>
</evidence>
<protein>
    <submittedName>
        <fullName evidence="2">Uncharacterized protein</fullName>
    </submittedName>
</protein>
<sequence length="51" mass="5738">MKTTNADIKRYKEQVMTRGKKKDDDRPEKYGGDNTTTARTADTLTAADENS</sequence>
<accession>A0A0T7API1</accession>
<dbReference type="RefSeq" id="WP_172419459.1">
    <property type="nucleotide sequence ID" value="NZ_AP014598.1"/>
</dbReference>
<reference evidence="2 3" key="1">
    <citation type="journal article" date="2016" name="DNA Res.">
        <title>The complete genome sequencing of Prevotella intermedia strain OMA14 and a subsequent fine-scale, intra-species genomic comparison reveal an unusual amplification of conjugative and mobile transposons and identify a novel Prevotella-lineage-specific repeat.</title>
        <authorList>
            <person name="Naito M."/>
            <person name="Ogura Y."/>
            <person name="Itoh T."/>
            <person name="Shoji M."/>
            <person name="Okamoto M."/>
            <person name="Hayashi T."/>
            <person name="Nakayama K."/>
        </authorList>
    </citation>
    <scope>NUCLEOTIDE SEQUENCE [LARGE SCALE GENOMIC DNA]</scope>
    <source>
        <strain evidence="2 3">OMA14</strain>
    </source>
</reference>
<name>A0A0T7API1_PREIN</name>
<organism evidence="2 3">
    <name type="scientific">Prevotella intermedia</name>
    <dbReference type="NCBI Taxonomy" id="28131"/>
    <lineage>
        <taxon>Bacteria</taxon>
        <taxon>Pseudomonadati</taxon>
        <taxon>Bacteroidota</taxon>
        <taxon>Bacteroidia</taxon>
        <taxon>Bacteroidales</taxon>
        <taxon>Prevotellaceae</taxon>
        <taxon>Prevotella</taxon>
    </lineage>
</organism>
<gene>
    <name evidence="2" type="ORF">PIOMA14_II_0492</name>
</gene>